<sequence length="133" mass="15570">MVCGSRIRLIFVIAQSPAECSPSSDRLQQQSRRSGFYNTLVLKHLPDLVRRIAEDDVSPRELRRELNKFHPKVDLESFVYARLAEDFQLAAKEIRRKLRIRKRPDKFTYMENYLQQPQRFASCAIDSVDGNRG</sequence>
<name>A0A7S1Y569_9STRA</name>
<evidence type="ECO:0000313" key="1">
    <source>
        <dbReference type="EMBL" id="CAD9277445.1"/>
    </source>
</evidence>
<gene>
    <name evidence="1" type="ORF">GOCE00092_LOCUS6354</name>
</gene>
<reference evidence="1" key="1">
    <citation type="submission" date="2021-01" db="EMBL/GenBank/DDBJ databases">
        <authorList>
            <person name="Corre E."/>
            <person name="Pelletier E."/>
            <person name="Niang G."/>
            <person name="Scheremetjew M."/>
            <person name="Finn R."/>
            <person name="Kale V."/>
            <person name="Holt S."/>
            <person name="Cochrane G."/>
            <person name="Meng A."/>
            <person name="Brown T."/>
            <person name="Cohen L."/>
        </authorList>
    </citation>
    <scope>NUCLEOTIDE SEQUENCE</scope>
    <source>
        <strain evidence="1">CCMP 410</strain>
    </source>
</reference>
<dbReference type="EMBL" id="HBGK01012277">
    <property type="protein sequence ID" value="CAD9277445.1"/>
    <property type="molecule type" value="Transcribed_RNA"/>
</dbReference>
<protein>
    <submittedName>
        <fullName evidence="1">Uncharacterized protein</fullName>
    </submittedName>
</protein>
<proteinExistence type="predicted"/>
<dbReference type="AlphaFoldDB" id="A0A7S1Y569"/>
<accession>A0A7S1Y569</accession>
<organism evidence="1">
    <name type="scientific">Grammatophora oceanica</name>
    <dbReference type="NCBI Taxonomy" id="210454"/>
    <lineage>
        <taxon>Eukaryota</taxon>
        <taxon>Sar</taxon>
        <taxon>Stramenopiles</taxon>
        <taxon>Ochrophyta</taxon>
        <taxon>Bacillariophyta</taxon>
        <taxon>Fragilariophyceae</taxon>
        <taxon>Fragilariophycidae</taxon>
        <taxon>Rhabdonematales</taxon>
        <taxon>Grammatophoraceae</taxon>
        <taxon>Grammatophora</taxon>
    </lineage>
</organism>